<dbReference type="InterPro" id="IPR023395">
    <property type="entry name" value="MCP_dom_sf"/>
</dbReference>
<dbReference type="Gene3D" id="1.50.40.10">
    <property type="entry name" value="Mitochondrial carrier domain"/>
    <property type="match status" value="1"/>
</dbReference>
<keyword evidence="3 11" id="KW-0813">Transport</keyword>
<keyword evidence="8" id="KW-0496">Mitochondrion</keyword>
<organism evidence="12">
    <name type="scientific">Nyssomyia neivai</name>
    <dbReference type="NCBI Taxonomy" id="330878"/>
    <lineage>
        <taxon>Eukaryota</taxon>
        <taxon>Metazoa</taxon>
        <taxon>Ecdysozoa</taxon>
        <taxon>Arthropoda</taxon>
        <taxon>Hexapoda</taxon>
        <taxon>Insecta</taxon>
        <taxon>Pterygota</taxon>
        <taxon>Neoptera</taxon>
        <taxon>Endopterygota</taxon>
        <taxon>Diptera</taxon>
        <taxon>Nematocera</taxon>
        <taxon>Psychodoidea</taxon>
        <taxon>Psychodidae</taxon>
        <taxon>Nyssomyia</taxon>
    </lineage>
</organism>
<dbReference type="GO" id="GO:0055085">
    <property type="term" value="P:transmembrane transport"/>
    <property type="evidence" value="ECO:0007669"/>
    <property type="project" value="InterPro"/>
</dbReference>
<evidence type="ECO:0000256" key="3">
    <source>
        <dbReference type="ARBA" id="ARBA00022448"/>
    </source>
</evidence>
<evidence type="ECO:0000256" key="4">
    <source>
        <dbReference type="ARBA" id="ARBA00022692"/>
    </source>
</evidence>
<dbReference type="InterPro" id="IPR002167">
    <property type="entry name" value="GDC-like"/>
</dbReference>
<evidence type="ECO:0000256" key="7">
    <source>
        <dbReference type="ARBA" id="ARBA00022989"/>
    </source>
</evidence>
<dbReference type="GO" id="GO:0005743">
    <property type="term" value="C:mitochondrial inner membrane"/>
    <property type="evidence" value="ECO:0007669"/>
    <property type="project" value="UniProtKB-SubCell"/>
</dbReference>
<feature type="repeat" description="Solcar" evidence="10">
    <location>
        <begin position="51"/>
        <end position="134"/>
    </location>
</feature>
<keyword evidence="4 10" id="KW-0812">Transmembrane</keyword>
<proteinExistence type="inferred from homology"/>
<keyword evidence="6" id="KW-0999">Mitochondrion inner membrane</keyword>
<dbReference type="PROSITE" id="PS50920">
    <property type="entry name" value="SOLCAR"/>
    <property type="match status" value="3"/>
</dbReference>
<comment type="subcellular location">
    <subcellularLocation>
        <location evidence="1">Mitochondrion inner membrane</location>
        <topology evidence="1">Multi-pass membrane protein</topology>
    </subcellularLocation>
</comment>
<dbReference type="PRINTS" id="PR00928">
    <property type="entry name" value="GRAVESDC"/>
</dbReference>
<evidence type="ECO:0000313" key="12">
    <source>
        <dbReference type="EMBL" id="JAV12360.1"/>
    </source>
</evidence>
<dbReference type="PRINTS" id="PR00926">
    <property type="entry name" value="MITOCARRIER"/>
</dbReference>
<evidence type="ECO:0000256" key="8">
    <source>
        <dbReference type="ARBA" id="ARBA00023128"/>
    </source>
</evidence>
<dbReference type="AlphaFoldDB" id="A0A1L8E0V4"/>
<name>A0A1L8E0V4_9DIPT</name>
<sequence>MSLEQGPNISLGGDVVEDFYIFLKDLLDRYLDIGEDLNVPDDFTQSEMQTGMWWRHLAAGGIAGAVSRTCTAPLDRLKVFLQVQAAKQRISDCLKYMLKEGGVGSLWRGNGINVLKIAPESAIKFAAYEKVKRLIRGNEKRQMSIYERFVAGACAGGVSQTAIYPLEVLKTRLALRKTGQYSGILDAAKKIYITEGIRSFYRGYIPNMLGIIPYAGIDLAVYETLKKKYLSTQENKQPGLLLLLACGSASSTLGQVCSYPLALVRTRLQAQVIAAGKSGQTLTEQQQTSMVGLFRHILKNEGVFGLYRGITPNFIKVLPAVSISYVVYEYSSRALGVNMT</sequence>
<dbReference type="FunFam" id="1.50.40.10:FF:000003">
    <property type="entry name" value="Putative calcium-binding mitochondrial carrier protein scamc-2"/>
    <property type="match status" value="1"/>
</dbReference>
<evidence type="ECO:0000256" key="11">
    <source>
        <dbReference type="RuleBase" id="RU000488"/>
    </source>
</evidence>
<feature type="repeat" description="Solcar" evidence="10">
    <location>
        <begin position="143"/>
        <end position="228"/>
    </location>
</feature>
<keyword evidence="7" id="KW-1133">Transmembrane helix</keyword>
<comment type="similarity">
    <text evidence="2 11">Belongs to the mitochondrial carrier (TC 2.A.29) family.</text>
</comment>
<accession>A0A1L8E0V4</accession>
<dbReference type="InterPro" id="IPR018108">
    <property type="entry name" value="MCP_transmembrane"/>
</dbReference>
<evidence type="ECO:0000256" key="6">
    <source>
        <dbReference type="ARBA" id="ARBA00022792"/>
    </source>
</evidence>
<reference evidence="12" key="1">
    <citation type="submission" date="2016-12" db="EMBL/GenBank/DDBJ databases">
        <title>An insight into the sialome and mialome of the sand fly, Nyssomyia neivai.</title>
        <authorList>
            <person name="Sebastian V."/>
            <person name="Goulart T.M."/>
            <person name="Oliveira W."/>
            <person name="Calvo E."/>
            <person name="Oliveira L.F."/>
            <person name="Pinto M.C."/>
            <person name="Rosselino A.M."/>
            <person name="Ribeiro J.M."/>
        </authorList>
    </citation>
    <scope>NUCLEOTIDE SEQUENCE</scope>
</reference>
<dbReference type="Pfam" id="PF00153">
    <property type="entry name" value="Mito_carr"/>
    <property type="match status" value="3"/>
</dbReference>
<dbReference type="EMBL" id="GFDF01001724">
    <property type="protein sequence ID" value="JAV12360.1"/>
    <property type="molecule type" value="Transcribed_RNA"/>
</dbReference>
<evidence type="ECO:0000256" key="2">
    <source>
        <dbReference type="ARBA" id="ARBA00006375"/>
    </source>
</evidence>
<evidence type="ECO:0000256" key="9">
    <source>
        <dbReference type="ARBA" id="ARBA00023136"/>
    </source>
</evidence>
<dbReference type="InterPro" id="IPR002067">
    <property type="entry name" value="MCP"/>
</dbReference>
<keyword evidence="5" id="KW-0677">Repeat</keyword>
<keyword evidence="9 10" id="KW-0472">Membrane</keyword>
<dbReference type="PANTHER" id="PTHR24089">
    <property type="entry name" value="SOLUTE CARRIER FAMILY 25"/>
    <property type="match status" value="1"/>
</dbReference>
<evidence type="ECO:0000256" key="10">
    <source>
        <dbReference type="PROSITE-ProRule" id="PRU00282"/>
    </source>
</evidence>
<dbReference type="SUPFAM" id="SSF103506">
    <property type="entry name" value="Mitochondrial carrier"/>
    <property type="match status" value="1"/>
</dbReference>
<protein>
    <submittedName>
        <fullName evidence="12">Putative mitochondrial fad carrier protein</fullName>
    </submittedName>
</protein>
<evidence type="ECO:0000256" key="1">
    <source>
        <dbReference type="ARBA" id="ARBA00004448"/>
    </source>
</evidence>
<evidence type="ECO:0000256" key="5">
    <source>
        <dbReference type="ARBA" id="ARBA00022737"/>
    </source>
</evidence>
<feature type="repeat" description="Solcar" evidence="10">
    <location>
        <begin position="238"/>
        <end position="334"/>
    </location>
</feature>